<dbReference type="Pfam" id="PF12710">
    <property type="entry name" value="HAD"/>
    <property type="match status" value="1"/>
</dbReference>
<proteinExistence type="predicted"/>
<gene>
    <name evidence="1" type="ORF">ABIE21_003455</name>
</gene>
<dbReference type="Proteomes" id="UP001549257">
    <property type="component" value="Unassembled WGS sequence"/>
</dbReference>
<dbReference type="CDD" id="cd01427">
    <property type="entry name" value="HAD_like"/>
    <property type="match status" value="1"/>
</dbReference>
<dbReference type="EMBL" id="JBEPSJ010000005">
    <property type="protein sequence ID" value="MET4583924.1"/>
    <property type="molecule type" value="Genomic_DNA"/>
</dbReference>
<sequence>MPTDTDLPSWRDGAARSRILEFVAGVDDAGVPPADRVAVFDNDGTLWCERPMPVQLHFIVERWAKAAQRDPSLADHEPYASALAGDFRWLGGVVERHYAGDDTDVRTVLAAIVADMNGLTVDEYAADVTAFLAGTENPVVHRLFRELSYVPMLELVRYLERHGFTVYIASGGDRDFMRPFAPEIYGLSADRVIGSSLGLHWRESDSGGDIVYGDSFGFLDDGPEKPVRIWSRVGKRPLIAGGNANGDIPMLRFAGGDGSGLGLLVHHDDDQREFAYDRGSERALAEAAERDWIVVSMRDDWTTVFAER</sequence>
<dbReference type="RefSeq" id="WP_354026089.1">
    <property type="nucleotide sequence ID" value="NZ_JBEPSJ010000005.1"/>
</dbReference>
<dbReference type="InterPro" id="IPR036412">
    <property type="entry name" value="HAD-like_sf"/>
</dbReference>
<name>A0ABV2QS86_9MICO</name>
<organism evidence="1 2">
    <name type="scientific">Conyzicola nivalis</name>
    <dbReference type="NCBI Taxonomy" id="1477021"/>
    <lineage>
        <taxon>Bacteria</taxon>
        <taxon>Bacillati</taxon>
        <taxon>Actinomycetota</taxon>
        <taxon>Actinomycetes</taxon>
        <taxon>Micrococcales</taxon>
        <taxon>Microbacteriaceae</taxon>
        <taxon>Conyzicola</taxon>
    </lineage>
</organism>
<evidence type="ECO:0000313" key="1">
    <source>
        <dbReference type="EMBL" id="MET4583924.1"/>
    </source>
</evidence>
<dbReference type="InterPro" id="IPR023214">
    <property type="entry name" value="HAD_sf"/>
</dbReference>
<evidence type="ECO:0000313" key="2">
    <source>
        <dbReference type="Proteomes" id="UP001549257"/>
    </source>
</evidence>
<keyword evidence="2" id="KW-1185">Reference proteome</keyword>
<dbReference type="Gene3D" id="3.40.50.1000">
    <property type="entry name" value="HAD superfamily/HAD-like"/>
    <property type="match status" value="1"/>
</dbReference>
<protein>
    <submittedName>
        <fullName evidence="1">Phosphoserine phosphatase</fullName>
    </submittedName>
</protein>
<dbReference type="SUPFAM" id="SSF56784">
    <property type="entry name" value="HAD-like"/>
    <property type="match status" value="1"/>
</dbReference>
<accession>A0ABV2QS86</accession>
<reference evidence="1 2" key="1">
    <citation type="submission" date="2024-06" db="EMBL/GenBank/DDBJ databases">
        <title>Sorghum-associated microbial communities from plants grown in Nebraska, USA.</title>
        <authorList>
            <person name="Schachtman D."/>
        </authorList>
    </citation>
    <scope>NUCLEOTIDE SEQUENCE [LARGE SCALE GENOMIC DNA]</scope>
    <source>
        <strain evidence="1 2">2857</strain>
    </source>
</reference>
<comment type="caution">
    <text evidence="1">The sequence shown here is derived from an EMBL/GenBank/DDBJ whole genome shotgun (WGS) entry which is preliminary data.</text>
</comment>